<protein>
    <submittedName>
        <fullName evidence="2">Uncharacterized protein</fullName>
    </submittedName>
</protein>
<dbReference type="OrthoDB" id="4219239at2"/>
<proteinExistence type="predicted"/>
<reference evidence="2 3" key="1">
    <citation type="submission" date="2018-06" db="EMBL/GenBank/DDBJ databases">
        <title>Streptomyces reniochalinae sp. nov. and Streptomyces diacarnus sp. nov. from marine sponges.</title>
        <authorList>
            <person name="Li L."/>
        </authorList>
    </citation>
    <scope>NUCLEOTIDE SEQUENCE [LARGE SCALE GENOMIC DNA]</scope>
    <source>
        <strain evidence="2 3">LHW50302</strain>
    </source>
</reference>
<name>A0A367EG19_9ACTN</name>
<dbReference type="AlphaFoldDB" id="A0A367EG19"/>
<evidence type="ECO:0000256" key="1">
    <source>
        <dbReference type="SAM" id="MobiDB-lite"/>
    </source>
</evidence>
<evidence type="ECO:0000313" key="3">
    <source>
        <dbReference type="Proteomes" id="UP000253507"/>
    </source>
</evidence>
<dbReference type="RefSeq" id="WP_114017284.1">
    <property type="nucleotide sequence ID" value="NZ_QOIM01000038.1"/>
</dbReference>
<sequence>MPRLLEVGEEVVEGLAVVTVKAKATGAVGASEEAPAGGGGWKWAAPNGQASGTLLYTDGAGTTYRWKMPRTDSGPQVTELEEDLAD</sequence>
<feature type="region of interest" description="Disordered" evidence="1">
    <location>
        <begin position="66"/>
        <end position="86"/>
    </location>
</feature>
<dbReference type="Proteomes" id="UP000253507">
    <property type="component" value="Unassembled WGS sequence"/>
</dbReference>
<accession>A0A367EG19</accession>
<organism evidence="2 3">
    <name type="scientific">Streptomyces reniochalinae</name>
    <dbReference type="NCBI Taxonomy" id="2250578"/>
    <lineage>
        <taxon>Bacteria</taxon>
        <taxon>Bacillati</taxon>
        <taxon>Actinomycetota</taxon>
        <taxon>Actinomycetes</taxon>
        <taxon>Kitasatosporales</taxon>
        <taxon>Streptomycetaceae</taxon>
        <taxon>Streptomyces</taxon>
    </lineage>
</organism>
<dbReference type="EMBL" id="QOIM01000038">
    <property type="protein sequence ID" value="RCG16699.1"/>
    <property type="molecule type" value="Genomic_DNA"/>
</dbReference>
<gene>
    <name evidence="2" type="ORF">DQ392_21605</name>
</gene>
<evidence type="ECO:0000313" key="2">
    <source>
        <dbReference type="EMBL" id="RCG16699.1"/>
    </source>
</evidence>
<comment type="caution">
    <text evidence="2">The sequence shown here is derived from an EMBL/GenBank/DDBJ whole genome shotgun (WGS) entry which is preliminary data.</text>
</comment>
<keyword evidence="3" id="KW-1185">Reference proteome</keyword>